<dbReference type="PANTHER" id="PTHR22911">
    <property type="entry name" value="ACYL-MALONYL CONDENSING ENZYME-RELATED"/>
    <property type="match status" value="1"/>
</dbReference>
<evidence type="ECO:0000256" key="1">
    <source>
        <dbReference type="SAM" id="Phobius"/>
    </source>
</evidence>
<feature type="transmembrane region" description="Helical" evidence="1">
    <location>
        <begin position="205"/>
        <end position="224"/>
    </location>
</feature>
<dbReference type="STRING" id="1122124.GCA_000423165_00661"/>
<name>A0A432ZAP8_9GAMM</name>
<dbReference type="SUPFAM" id="SSF103481">
    <property type="entry name" value="Multidrug resistance efflux transporter EmrE"/>
    <property type="match status" value="2"/>
</dbReference>
<dbReference type="Pfam" id="PF00892">
    <property type="entry name" value="EamA"/>
    <property type="match status" value="1"/>
</dbReference>
<dbReference type="Gene3D" id="1.10.3730.20">
    <property type="match status" value="1"/>
</dbReference>
<feature type="domain" description="EamA" evidence="2">
    <location>
        <begin position="25"/>
        <end position="137"/>
    </location>
</feature>
<evidence type="ECO:0000259" key="2">
    <source>
        <dbReference type="Pfam" id="PF00892"/>
    </source>
</evidence>
<protein>
    <submittedName>
        <fullName evidence="3">EamA/RhaT family transporter</fullName>
    </submittedName>
</protein>
<dbReference type="GO" id="GO:0016020">
    <property type="term" value="C:membrane"/>
    <property type="evidence" value="ECO:0007669"/>
    <property type="project" value="InterPro"/>
</dbReference>
<dbReference type="EMBL" id="PIQE01000001">
    <property type="protein sequence ID" value="RUO74452.1"/>
    <property type="molecule type" value="Genomic_DNA"/>
</dbReference>
<feature type="transmembrane region" description="Helical" evidence="1">
    <location>
        <begin position="175"/>
        <end position="193"/>
    </location>
</feature>
<dbReference type="Proteomes" id="UP000287022">
    <property type="component" value="Unassembled WGS sequence"/>
</dbReference>
<reference evidence="4" key="1">
    <citation type="journal article" date="2018" name="Front. Microbiol.">
        <title>Genome-Based Analysis Reveals the Taxonomy and Diversity of the Family Idiomarinaceae.</title>
        <authorList>
            <person name="Liu Y."/>
            <person name="Lai Q."/>
            <person name="Shao Z."/>
        </authorList>
    </citation>
    <scope>NUCLEOTIDE SEQUENCE [LARGE SCALE GENOMIC DNA]</scope>
    <source>
        <strain evidence="4">c121</strain>
    </source>
</reference>
<dbReference type="AlphaFoldDB" id="A0A432ZAP8"/>
<evidence type="ECO:0000313" key="4">
    <source>
        <dbReference type="Proteomes" id="UP000287022"/>
    </source>
</evidence>
<keyword evidence="1" id="KW-0472">Membrane</keyword>
<feature type="transmembrane region" description="Helical" evidence="1">
    <location>
        <begin position="257"/>
        <end position="276"/>
    </location>
</feature>
<sequence length="287" mass="30972">MDRSLIQAVMMLVFGNNVAILSDSLIKMLGSYDAPFQFALMRQISGLIVLIPVMLLMKKSLRPREMRWHMVRSHVWFISSLFMVISLTTLPLATANAVFYAAPLLTVFLAVLFFGEKASGLAIVTSVLGLIGVLVIVNPGEANGFVVAALVVALALAVNNLLIKKLPAHHGVIETLYFTNLLALPVGIAGTLIEGSAWSWDMALLAFGSSIFILIYAATCVFAYRAAQSNIVSSAEYTGLIGAVVVGMIVFAEQPELRFYIGAALIVVPLILMTVMQKQPARAEIEA</sequence>
<feature type="transmembrane region" description="Helical" evidence="1">
    <location>
        <begin position="38"/>
        <end position="57"/>
    </location>
</feature>
<proteinExistence type="predicted"/>
<comment type="caution">
    <text evidence="3">The sequence shown here is derived from an EMBL/GenBank/DDBJ whole genome shotgun (WGS) entry which is preliminary data.</text>
</comment>
<feature type="transmembrane region" description="Helical" evidence="1">
    <location>
        <begin position="144"/>
        <end position="163"/>
    </location>
</feature>
<keyword evidence="1" id="KW-1133">Transmembrane helix</keyword>
<accession>A0A432ZAP8</accession>
<keyword evidence="4" id="KW-1185">Reference proteome</keyword>
<feature type="transmembrane region" description="Helical" evidence="1">
    <location>
        <begin position="69"/>
        <end position="91"/>
    </location>
</feature>
<gene>
    <name evidence="3" type="ORF">CWI80_03685</name>
</gene>
<feature type="transmembrane region" description="Helical" evidence="1">
    <location>
        <begin position="231"/>
        <end position="251"/>
    </location>
</feature>
<dbReference type="InterPro" id="IPR037185">
    <property type="entry name" value="EmrE-like"/>
</dbReference>
<dbReference type="PANTHER" id="PTHR22911:SF103">
    <property type="entry name" value="BLR2811 PROTEIN"/>
    <property type="match status" value="1"/>
</dbReference>
<feature type="transmembrane region" description="Helical" evidence="1">
    <location>
        <begin position="97"/>
        <end position="114"/>
    </location>
</feature>
<organism evidence="3 4">
    <name type="scientific">Pseudidiomarina sediminum</name>
    <dbReference type="NCBI Taxonomy" id="431675"/>
    <lineage>
        <taxon>Bacteria</taxon>
        <taxon>Pseudomonadati</taxon>
        <taxon>Pseudomonadota</taxon>
        <taxon>Gammaproteobacteria</taxon>
        <taxon>Alteromonadales</taxon>
        <taxon>Idiomarinaceae</taxon>
        <taxon>Pseudidiomarina</taxon>
    </lineage>
</organism>
<keyword evidence="1" id="KW-0812">Transmembrane</keyword>
<feature type="transmembrane region" description="Helical" evidence="1">
    <location>
        <begin position="121"/>
        <end position="138"/>
    </location>
</feature>
<dbReference type="InterPro" id="IPR000620">
    <property type="entry name" value="EamA_dom"/>
</dbReference>
<evidence type="ECO:0000313" key="3">
    <source>
        <dbReference type="EMBL" id="RUO74452.1"/>
    </source>
</evidence>